<feature type="transmembrane region" description="Helical" evidence="2">
    <location>
        <begin position="177"/>
        <end position="202"/>
    </location>
</feature>
<comment type="caution">
    <text evidence="3">The sequence shown here is derived from an EMBL/GenBank/DDBJ whole genome shotgun (WGS) entry which is preliminary data.</text>
</comment>
<keyword evidence="2" id="KW-0472">Membrane</keyword>
<sequence>MDIPPAADTSEASSTELPLGLQMSMKLLWLCFGLPISALLFLGIPGLLAKLGVERLESAQVPIEVWSELDPWLALTLLMALVNRWSTFAHRRSPLAPDQRKRRLTAWLVVGGLNVFTWRGLLFLEEFGASQLEPLLHYLALSMLMAWTSTSLAWVSGRGLSLIFRSVEQRALHSASLRGGLVTAGPLSLVAVVAVGGVTVGFDRDEAVTEVRALVEDNFTNELHHDGGGSGGTHGPSSPPPETAREWFERCIEEIYRGPGRSLYARGVTKAARYSRIDAESAAADAALKVCTRGEAPRELSGFYLRAVENTARTYHRKARRLGECSAPSPGQHTMPTGESTEDCVLEKLCQMSEIRPTDYEVLMLSLTDHDDADIARHFGIEREAAKKRRQRAERRLGDFARECVR</sequence>
<protein>
    <submittedName>
        <fullName evidence="3">Uncharacterized protein</fullName>
    </submittedName>
</protein>
<dbReference type="AlphaFoldDB" id="A0A2S9YF68"/>
<feature type="transmembrane region" description="Helical" evidence="2">
    <location>
        <begin position="136"/>
        <end position="156"/>
    </location>
</feature>
<evidence type="ECO:0000313" key="4">
    <source>
        <dbReference type="Proteomes" id="UP000237968"/>
    </source>
</evidence>
<organism evidence="3 4">
    <name type="scientific">Enhygromyxa salina</name>
    <dbReference type="NCBI Taxonomy" id="215803"/>
    <lineage>
        <taxon>Bacteria</taxon>
        <taxon>Pseudomonadati</taxon>
        <taxon>Myxococcota</taxon>
        <taxon>Polyangia</taxon>
        <taxon>Nannocystales</taxon>
        <taxon>Nannocystaceae</taxon>
        <taxon>Enhygromyxa</taxon>
    </lineage>
</organism>
<dbReference type="Proteomes" id="UP000237968">
    <property type="component" value="Unassembled WGS sequence"/>
</dbReference>
<reference evidence="3 4" key="1">
    <citation type="submission" date="2018-03" db="EMBL/GenBank/DDBJ databases">
        <title>Draft Genome Sequences of the Obligatory Marine Myxobacteria Enhygromyxa salina SWB005.</title>
        <authorList>
            <person name="Poehlein A."/>
            <person name="Moghaddam J.A."/>
            <person name="Harms H."/>
            <person name="Alanjari M."/>
            <person name="Koenig G.M."/>
            <person name="Daniel R."/>
            <person name="Schaeberle T.F."/>
        </authorList>
    </citation>
    <scope>NUCLEOTIDE SEQUENCE [LARGE SCALE GENOMIC DNA]</scope>
    <source>
        <strain evidence="3 4">SWB005</strain>
    </source>
</reference>
<keyword evidence="2" id="KW-0812">Transmembrane</keyword>
<feature type="region of interest" description="Disordered" evidence="1">
    <location>
        <begin position="222"/>
        <end position="243"/>
    </location>
</feature>
<evidence type="ECO:0000256" key="1">
    <source>
        <dbReference type="SAM" id="MobiDB-lite"/>
    </source>
</evidence>
<gene>
    <name evidence="3" type="ORF">ENSA5_13590</name>
</gene>
<dbReference type="EMBL" id="PVNK01000072">
    <property type="protein sequence ID" value="PRQ03666.1"/>
    <property type="molecule type" value="Genomic_DNA"/>
</dbReference>
<keyword evidence="4" id="KW-1185">Reference proteome</keyword>
<accession>A0A2S9YF68</accession>
<proteinExistence type="predicted"/>
<name>A0A2S9YF68_9BACT</name>
<evidence type="ECO:0000256" key="2">
    <source>
        <dbReference type="SAM" id="Phobius"/>
    </source>
</evidence>
<feature type="transmembrane region" description="Helical" evidence="2">
    <location>
        <begin position="106"/>
        <end position="124"/>
    </location>
</feature>
<keyword evidence="2" id="KW-1133">Transmembrane helix</keyword>
<evidence type="ECO:0000313" key="3">
    <source>
        <dbReference type="EMBL" id="PRQ03666.1"/>
    </source>
</evidence>
<feature type="transmembrane region" description="Helical" evidence="2">
    <location>
        <begin position="27"/>
        <end position="49"/>
    </location>
</feature>